<organism evidence="11 12">
    <name type="scientific">Drosophila yakuba</name>
    <name type="common">Fruit fly</name>
    <dbReference type="NCBI Taxonomy" id="7245"/>
    <lineage>
        <taxon>Eukaryota</taxon>
        <taxon>Metazoa</taxon>
        <taxon>Ecdysozoa</taxon>
        <taxon>Arthropoda</taxon>
        <taxon>Hexapoda</taxon>
        <taxon>Insecta</taxon>
        <taxon>Pterygota</taxon>
        <taxon>Neoptera</taxon>
        <taxon>Endopterygota</taxon>
        <taxon>Diptera</taxon>
        <taxon>Brachycera</taxon>
        <taxon>Muscomorpha</taxon>
        <taxon>Ephydroidea</taxon>
        <taxon>Drosophilidae</taxon>
        <taxon>Drosophila</taxon>
        <taxon>Sophophora</taxon>
    </lineage>
</organism>
<comment type="similarity">
    <text evidence="2">Belongs to the paired homeobox family. Bicoid subfamily.</text>
</comment>
<reference evidence="11 12" key="1">
    <citation type="journal article" date="2007" name="Nature">
        <title>Evolution of genes and genomes on the Drosophila phylogeny.</title>
        <authorList>
            <consortium name="Drosophila 12 Genomes Consortium"/>
            <person name="Clark A.G."/>
            <person name="Eisen M.B."/>
            <person name="Smith D.R."/>
            <person name="Bergman C.M."/>
            <person name="Oliver B."/>
            <person name="Markow T.A."/>
            <person name="Kaufman T.C."/>
            <person name="Kellis M."/>
            <person name="Gelbart W."/>
            <person name="Iyer V.N."/>
            <person name="Pollard D.A."/>
            <person name="Sackton T.B."/>
            <person name="Larracuente A.M."/>
            <person name="Singh N.D."/>
            <person name="Abad J.P."/>
            <person name="Abt D.N."/>
            <person name="Adryan B."/>
            <person name="Aguade M."/>
            <person name="Akashi H."/>
            <person name="Anderson W.W."/>
            <person name="Aquadro C.F."/>
            <person name="Ardell D.H."/>
            <person name="Arguello R."/>
            <person name="Artieri C.G."/>
            <person name="Barbash D.A."/>
            <person name="Barker D."/>
            <person name="Barsanti P."/>
            <person name="Batterham P."/>
            <person name="Batzoglou S."/>
            <person name="Begun D."/>
            <person name="Bhutkar A."/>
            <person name="Blanco E."/>
            <person name="Bosak S.A."/>
            <person name="Bradley R.K."/>
            <person name="Brand A.D."/>
            <person name="Brent M.R."/>
            <person name="Brooks A.N."/>
            <person name="Brown R.H."/>
            <person name="Butlin R.K."/>
            <person name="Caggese C."/>
            <person name="Calvi B.R."/>
            <person name="Bernardo de Carvalho A."/>
            <person name="Caspi A."/>
            <person name="Castrezana S."/>
            <person name="Celniker S.E."/>
            <person name="Chang J.L."/>
            <person name="Chapple C."/>
            <person name="Chatterji S."/>
            <person name="Chinwalla A."/>
            <person name="Civetta A."/>
            <person name="Clifton S.W."/>
            <person name="Comeron J.M."/>
            <person name="Costello J.C."/>
            <person name="Coyne J.A."/>
            <person name="Daub J."/>
            <person name="David R.G."/>
            <person name="Delcher A.L."/>
            <person name="Delehaunty K."/>
            <person name="Do C.B."/>
            <person name="Ebling H."/>
            <person name="Edwards K."/>
            <person name="Eickbush T."/>
            <person name="Evans J.D."/>
            <person name="Filipski A."/>
            <person name="Findeiss S."/>
            <person name="Freyhult E."/>
            <person name="Fulton L."/>
            <person name="Fulton R."/>
            <person name="Garcia A.C."/>
            <person name="Gardiner A."/>
            <person name="Garfield D.A."/>
            <person name="Garvin B.E."/>
            <person name="Gibson G."/>
            <person name="Gilbert D."/>
            <person name="Gnerre S."/>
            <person name="Godfrey J."/>
            <person name="Good R."/>
            <person name="Gotea V."/>
            <person name="Gravely B."/>
            <person name="Greenberg A.J."/>
            <person name="Griffiths-Jones S."/>
            <person name="Gross S."/>
            <person name="Guigo R."/>
            <person name="Gustafson E.A."/>
            <person name="Haerty W."/>
            <person name="Hahn M.W."/>
            <person name="Halligan D.L."/>
            <person name="Halpern A.L."/>
            <person name="Halter G.M."/>
            <person name="Han M.V."/>
            <person name="Heger A."/>
            <person name="Hillier L."/>
            <person name="Hinrichs A.S."/>
            <person name="Holmes I."/>
            <person name="Hoskins R.A."/>
            <person name="Hubisz M.J."/>
            <person name="Hultmark D."/>
            <person name="Huntley M.A."/>
            <person name="Jaffe D.B."/>
            <person name="Jagadeeshan S."/>
            <person name="Jeck W.R."/>
            <person name="Johnson J."/>
            <person name="Jones C.D."/>
            <person name="Jordan W.C."/>
            <person name="Karpen G.H."/>
            <person name="Kataoka E."/>
            <person name="Keightley P.D."/>
            <person name="Kheradpour P."/>
            <person name="Kirkness E.F."/>
            <person name="Koerich L.B."/>
            <person name="Kristiansen K."/>
            <person name="Kudrna D."/>
            <person name="Kulathinal R.J."/>
            <person name="Kumar S."/>
            <person name="Kwok R."/>
            <person name="Lander E."/>
            <person name="Langley C.H."/>
            <person name="Lapoint R."/>
            <person name="Lazzaro B.P."/>
            <person name="Lee S.J."/>
            <person name="Levesque L."/>
            <person name="Li R."/>
            <person name="Lin C.F."/>
            <person name="Lin M.F."/>
            <person name="Lindblad-Toh K."/>
            <person name="Llopart A."/>
            <person name="Long M."/>
            <person name="Low L."/>
            <person name="Lozovsky E."/>
            <person name="Lu J."/>
            <person name="Luo M."/>
            <person name="Machado C.A."/>
            <person name="Makalowski W."/>
            <person name="Marzo M."/>
            <person name="Matsuda M."/>
            <person name="Matzkin L."/>
            <person name="McAllister B."/>
            <person name="McBride C.S."/>
            <person name="McKernan B."/>
            <person name="McKernan K."/>
            <person name="Mendez-Lago M."/>
            <person name="Minx P."/>
            <person name="Mollenhauer M.U."/>
            <person name="Montooth K."/>
            <person name="Mount S.M."/>
            <person name="Mu X."/>
            <person name="Myers E."/>
            <person name="Negre B."/>
            <person name="Newfeld S."/>
            <person name="Nielsen R."/>
            <person name="Noor M.A."/>
            <person name="O'Grady P."/>
            <person name="Pachter L."/>
            <person name="Papaceit M."/>
            <person name="Parisi M.J."/>
            <person name="Parisi M."/>
            <person name="Parts L."/>
            <person name="Pedersen J.S."/>
            <person name="Pesole G."/>
            <person name="Phillippy A.M."/>
            <person name="Ponting C.P."/>
            <person name="Pop M."/>
            <person name="Porcelli D."/>
            <person name="Powell J.R."/>
            <person name="Prohaska S."/>
            <person name="Pruitt K."/>
            <person name="Puig M."/>
            <person name="Quesneville H."/>
            <person name="Ram K.R."/>
            <person name="Rand D."/>
            <person name="Rasmussen M.D."/>
            <person name="Reed L.K."/>
            <person name="Reenan R."/>
            <person name="Reily A."/>
            <person name="Remington K.A."/>
            <person name="Rieger T.T."/>
            <person name="Ritchie M.G."/>
            <person name="Robin C."/>
            <person name="Rogers Y.H."/>
            <person name="Rohde C."/>
            <person name="Rozas J."/>
            <person name="Rubenfield M.J."/>
            <person name="Ruiz A."/>
            <person name="Russo S."/>
            <person name="Salzberg S.L."/>
            <person name="Sanchez-Gracia A."/>
            <person name="Saranga D.J."/>
            <person name="Sato H."/>
            <person name="Schaeffer S.W."/>
            <person name="Schatz M.C."/>
            <person name="Schlenke T."/>
            <person name="Schwartz R."/>
            <person name="Segarra C."/>
            <person name="Singh R.S."/>
            <person name="Sirot L."/>
            <person name="Sirota M."/>
            <person name="Sisneros N.B."/>
            <person name="Smith C.D."/>
            <person name="Smith T.F."/>
            <person name="Spieth J."/>
            <person name="Stage D.E."/>
            <person name="Stark A."/>
            <person name="Stephan W."/>
            <person name="Strausberg R.L."/>
            <person name="Strempel S."/>
            <person name="Sturgill D."/>
            <person name="Sutton G."/>
            <person name="Sutton G.G."/>
            <person name="Tao W."/>
            <person name="Teichmann S."/>
            <person name="Tobari Y.N."/>
            <person name="Tomimura Y."/>
            <person name="Tsolas J.M."/>
            <person name="Valente V.L."/>
            <person name="Venter E."/>
            <person name="Venter J.C."/>
            <person name="Vicario S."/>
            <person name="Vieira F.G."/>
            <person name="Vilella A.J."/>
            <person name="Villasante A."/>
            <person name="Walenz B."/>
            <person name="Wang J."/>
            <person name="Wasserman M."/>
            <person name="Watts T."/>
            <person name="Wilson D."/>
            <person name="Wilson R.K."/>
            <person name="Wing R.A."/>
            <person name="Wolfner M.F."/>
            <person name="Wong A."/>
            <person name="Wong G.K."/>
            <person name="Wu C.I."/>
            <person name="Wu G."/>
            <person name="Yamamoto D."/>
            <person name="Yang H.P."/>
            <person name="Yang S.P."/>
            <person name="Yorke J.A."/>
            <person name="Yoshida K."/>
            <person name="Zdobnov E."/>
            <person name="Zhang P."/>
            <person name="Zhang Y."/>
            <person name="Zimin A.V."/>
            <person name="Baldwin J."/>
            <person name="Abdouelleil A."/>
            <person name="Abdulkadir J."/>
            <person name="Abebe A."/>
            <person name="Abera B."/>
            <person name="Abreu J."/>
            <person name="Acer S.C."/>
            <person name="Aftuck L."/>
            <person name="Alexander A."/>
            <person name="An P."/>
            <person name="Anderson E."/>
            <person name="Anderson S."/>
            <person name="Arachi H."/>
            <person name="Azer M."/>
            <person name="Bachantsang P."/>
            <person name="Barry A."/>
            <person name="Bayul T."/>
            <person name="Berlin A."/>
            <person name="Bessette D."/>
            <person name="Bloom T."/>
            <person name="Blye J."/>
            <person name="Boguslavskiy L."/>
            <person name="Bonnet C."/>
            <person name="Boukhgalter B."/>
            <person name="Bourzgui I."/>
            <person name="Brown A."/>
            <person name="Cahill P."/>
            <person name="Channer S."/>
            <person name="Cheshatsang Y."/>
            <person name="Chuda L."/>
            <person name="Citroen M."/>
            <person name="Collymore A."/>
            <person name="Cooke P."/>
            <person name="Costello M."/>
            <person name="D'Aco K."/>
            <person name="Daza R."/>
            <person name="De Haan G."/>
            <person name="DeGray S."/>
            <person name="DeMaso C."/>
            <person name="Dhargay N."/>
            <person name="Dooley K."/>
            <person name="Dooley E."/>
            <person name="Doricent M."/>
            <person name="Dorje P."/>
            <person name="Dorjee K."/>
            <person name="Dupes A."/>
            <person name="Elong R."/>
            <person name="Falk J."/>
            <person name="Farina A."/>
            <person name="Faro S."/>
            <person name="Ferguson D."/>
            <person name="Fisher S."/>
            <person name="Foley C.D."/>
            <person name="Franke A."/>
            <person name="Friedrich D."/>
            <person name="Gadbois L."/>
            <person name="Gearin G."/>
            <person name="Gearin C.R."/>
            <person name="Giannoukos G."/>
            <person name="Goode T."/>
            <person name="Graham J."/>
            <person name="Grandbois E."/>
            <person name="Grewal S."/>
            <person name="Gyaltsen K."/>
            <person name="Hafez N."/>
            <person name="Hagos B."/>
            <person name="Hall J."/>
            <person name="Henson C."/>
            <person name="Hollinger A."/>
            <person name="Honan T."/>
            <person name="Huard M.D."/>
            <person name="Hughes L."/>
            <person name="Hurhula B."/>
            <person name="Husby M.E."/>
            <person name="Kamat A."/>
            <person name="Kanga B."/>
            <person name="Kashin S."/>
            <person name="Khazanovich D."/>
            <person name="Kisner P."/>
            <person name="Lance K."/>
            <person name="Lara M."/>
            <person name="Lee W."/>
            <person name="Lennon N."/>
            <person name="Letendre F."/>
            <person name="LeVine R."/>
            <person name="Lipovsky A."/>
            <person name="Liu X."/>
            <person name="Liu J."/>
            <person name="Liu S."/>
            <person name="Lokyitsang T."/>
            <person name="Lokyitsang Y."/>
            <person name="Lubonja R."/>
            <person name="Lui A."/>
            <person name="MacDonald P."/>
            <person name="Magnisalis V."/>
            <person name="Maru K."/>
            <person name="Matthews C."/>
            <person name="McCusker W."/>
            <person name="McDonough S."/>
            <person name="Mehta T."/>
            <person name="Meldrim J."/>
            <person name="Meneus L."/>
            <person name="Mihai O."/>
            <person name="Mihalev A."/>
            <person name="Mihova T."/>
            <person name="Mittelman R."/>
            <person name="Mlenga V."/>
            <person name="Montmayeur A."/>
            <person name="Mulrain L."/>
            <person name="Navidi A."/>
            <person name="Naylor J."/>
            <person name="Negash T."/>
            <person name="Nguyen T."/>
            <person name="Nguyen N."/>
            <person name="Nicol R."/>
            <person name="Norbu C."/>
            <person name="Norbu N."/>
            <person name="Novod N."/>
            <person name="O'Neill B."/>
            <person name="Osman S."/>
            <person name="Markiewicz E."/>
            <person name="Oyono O.L."/>
            <person name="Patti C."/>
            <person name="Phunkhang P."/>
            <person name="Pierre F."/>
            <person name="Priest M."/>
            <person name="Raghuraman S."/>
            <person name="Rege F."/>
            <person name="Reyes R."/>
            <person name="Rise C."/>
            <person name="Rogov P."/>
            <person name="Ross K."/>
            <person name="Ryan E."/>
            <person name="Settipalli S."/>
            <person name="Shea T."/>
            <person name="Sherpa N."/>
            <person name="Shi L."/>
            <person name="Shih D."/>
            <person name="Sparrow T."/>
            <person name="Spaulding J."/>
            <person name="Stalker J."/>
            <person name="Stange-Thomann N."/>
            <person name="Stavropoulos S."/>
            <person name="Stone C."/>
            <person name="Strader C."/>
            <person name="Tesfaye S."/>
            <person name="Thomson T."/>
            <person name="Thoulutsang Y."/>
            <person name="Thoulutsang D."/>
            <person name="Topham K."/>
            <person name="Topping I."/>
            <person name="Tsamla T."/>
            <person name="Vassiliev H."/>
            <person name="Vo A."/>
            <person name="Wangchuk T."/>
            <person name="Wangdi T."/>
            <person name="Weiand M."/>
            <person name="Wilkinson J."/>
            <person name="Wilson A."/>
            <person name="Yadav S."/>
            <person name="Young G."/>
            <person name="Yu Q."/>
            <person name="Zembek L."/>
            <person name="Zhong D."/>
            <person name="Zimmer A."/>
            <person name="Zwirko Z."/>
            <person name="Jaffe D.B."/>
            <person name="Alvarez P."/>
            <person name="Brockman W."/>
            <person name="Butler J."/>
            <person name="Chin C."/>
            <person name="Gnerre S."/>
            <person name="Grabherr M."/>
            <person name="Kleber M."/>
            <person name="Mauceli E."/>
            <person name="MacCallum I."/>
        </authorList>
    </citation>
    <scope>NUCLEOTIDE SEQUENCE [LARGE SCALE GENOMIC DNA]</scope>
    <source>
        <strain evidence="12">Tai18E2 / Tucson 14021-0261.01</strain>
    </source>
</reference>
<evidence type="ECO:0000256" key="8">
    <source>
        <dbReference type="SAM" id="MobiDB-lite"/>
    </source>
</evidence>
<evidence type="ECO:0000256" key="6">
    <source>
        <dbReference type="PROSITE-ProRule" id="PRU00108"/>
    </source>
</evidence>
<feature type="region of interest" description="Disordered" evidence="8">
    <location>
        <begin position="139"/>
        <end position="229"/>
    </location>
</feature>
<evidence type="ECO:0000256" key="5">
    <source>
        <dbReference type="ARBA" id="ARBA00023242"/>
    </source>
</evidence>
<dbReference type="AlphaFoldDB" id="A0A0R1DRD6"/>
<evidence type="ECO:0000256" key="1">
    <source>
        <dbReference type="ARBA" id="ARBA00004123"/>
    </source>
</evidence>
<dbReference type="PRINTS" id="PR00031">
    <property type="entry name" value="HTHREPRESSR"/>
</dbReference>
<keyword evidence="3 6" id="KW-0238">DNA-binding</keyword>
<sequence>MQQQDQHLDKNKQKRHRTRFTPAQLNELERCFSKTHYPDIFMREEIAMRIGLTESRVQVWFQNRRAKWKKRKKTTNVFRTPGALLPSHGLPPFGANITNIAMGDGLCGTGMFGGDRWSVGVNPMTAGDSMMYQHSVGGVSCGPSGSPSATTPPNMNSCSSVTPPPLSAQPNSSQNELNGEPMHQQQQQQTHQHQQQQTHQHHPMAPPTPTQQQQQLPQSMQSPSDGANDTLHSIAALRRRASELNAIPSYLQMAPHNYEHYNSNSNSVY</sequence>
<feature type="compositionally biased region" description="Low complexity" evidence="8">
    <location>
        <begin position="139"/>
        <end position="153"/>
    </location>
</feature>
<evidence type="ECO:0000256" key="7">
    <source>
        <dbReference type="RuleBase" id="RU000682"/>
    </source>
</evidence>
<dbReference type="InterPro" id="IPR001356">
    <property type="entry name" value="HD"/>
</dbReference>
<dbReference type="InterPro" id="IPR000047">
    <property type="entry name" value="HTH_motif"/>
</dbReference>
<gene>
    <name evidence="11" type="primary">Dyak\GE13763</name>
    <name evidence="11" type="synonym">dyak_GLEANR_13944</name>
    <name evidence="11" type="synonym">GE13763</name>
    <name evidence="11" type="ORF">Dyak_GE13763</name>
</gene>
<dbReference type="PANTHER" id="PTHR46770:SF1">
    <property type="entry name" value="HOMEOBOX PROTEIN ORTHOPEDIA"/>
    <property type="match status" value="1"/>
</dbReference>
<dbReference type="GO" id="GO:0005634">
    <property type="term" value="C:nucleus"/>
    <property type="evidence" value="ECO:0007669"/>
    <property type="project" value="UniProtKB-SubCell"/>
</dbReference>
<feature type="domain" description="OAR" evidence="10">
    <location>
        <begin position="232"/>
        <end position="245"/>
    </location>
</feature>
<dbReference type="EMBL" id="CM000158">
    <property type="protein sequence ID" value="KRJ99807.1"/>
    <property type="molecule type" value="Genomic_DNA"/>
</dbReference>
<keyword evidence="12" id="KW-1185">Reference proteome</keyword>
<protein>
    <submittedName>
        <fullName evidence="11">Uncharacterized protein, isoform C</fullName>
    </submittedName>
</protein>
<dbReference type="PANTHER" id="PTHR46770">
    <property type="entry name" value="HOMEOBOX PROTEIN ORTHOPEDIA"/>
    <property type="match status" value="1"/>
</dbReference>
<dbReference type="SMART" id="SM00389">
    <property type="entry name" value="HOX"/>
    <property type="match status" value="1"/>
</dbReference>
<evidence type="ECO:0000259" key="10">
    <source>
        <dbReference type="PROSITE" id="PS50803"/>
    </source>
</evidence>
<accession>A0A0R1DRD6</accession>
<dbReference type="GO" id="GO:0030182">
    <property type="term" value="P:neuron differentiation"/>
    <property type="evidence" value="ECO:0007669"/>
    <property type="project" value="TreeGrafter"/>
</dbReference>
<feature type="DNA-binding region" description="Homeobox" evidence="6">
    <location>
        <begin position="13"/>
        <end position="72"/>
    </location>
</feature>
<evidence type="ECO:0000256" key="3">
    <source>
        <dbReference type="ARBA" id="ARBA00023125"/>
    </source>
</evidence>
<feature type="compositionally biased region" description="Low complexity" evidence="8">
    <location>
        <begin position="181"/>
        <end position="198"/>
    </location>
</feature>
<keyword evidence="4 6" id="KW-0371">Homeobox</keyword>
<evidence type="ECO:0000259" key="9">
    <source>
        <dbReference type="PROSITE" id="PS50071"/>
    </source>
</evidence>
<feature type="domain" description="Homeobox" evidence="9">
    <location>
        <begin position="11"/>
        <end position="71"/>
    </location>
</feature>
<dbReference type="InterPro" id="IPR017970">
    <property type="entry name" value="Homeobox_CS"/>
</dbReference>
<dbReference type="CDD" id="cd00086">
    <property type="entry name" value="homeodomain"/>
    <property type="match status" value="1"/>
</dbReference>
<evidence type="ECO:0000256" key="2">
    <source>
        <dbReference type="ARBA" id="ARBA00006503"/>
    </source>
</evidence>
<dbReference type="Pfam" id="PF00046">
    <property type="entry name" value="Homeodomain"/>
    <property type="match status" value="1"/>
</dbReference>
<comment type="subcellular location">
    <subcellularLocation>
        <location evidence="1 6 7">Nucleus</location>
    </subcellularLocation>
</comment>
<dbReference type="SMR" id="A0A0R1DRD6"/>
<dbReference type="GO" id="GO:0003677">
    <property type="term" value="F:DNA binding"/>
    <property type="evidence" value="ECO:0007669"/>
    <property type="project" value="UniProtKB-UniRule"/>
</dbReference>
<dbReference type="OrthoDB" id="6159439at2759"/>
<evidence type="ECO:0000313" key="12">
    <source>
        <dbReference type="Proteomes" id="UP000002282"/>
    </source>
</evidence>
<dbReference type="InterPro" id="IPR051895">
    <property type="entry name" value="OTP_Homeobox"/>
</dbReference>
<dbReference type="PROSITE" id="PS00027">
    <property type="entry name" value="HOMEOBOX_1"/>
    <property type="match status" value="1"/>
</dbReference>
<dbReference type="FunFam" id="1.10.10.60:FF:000400">
    <property type="entry name" value="Orthopedia, isoform H"/>
    <property type="match status" value="1"/>
</dbReference>
<proteinExistence type="inferred from homology"/>
<evidence type="ECO:0000256" key="4">
    <source>
        <dbReference type="ARBA" id="ARBA00023155"/>
    </source>
</evidence>
<keyword evidence="5 6" id="KW-0539">Nucleus</keyword>
<reference evidence="11 12" key="2">
    <citation type="journal article" date="2007" name="PLoS Biol.">
        <title>Principles of genome evolution in the Drosophila melanogaster species group.</title>
        <authorList>
            <person name="Ranz J.M."/>
            <person name="Maurin D."/>
            <person name="Chan Y.S."/>
            <person name="von Grotthuss M."/>
            <person name="Hillier L.W."/>
            <person name="Roote J."/>
            <person name="Ashburner M."/>
            <person name="Bergman C.M."/>
        </authorList>
    </citation>
    <scope>NUCLEOTIDE SEQUENCE [LARGE SCALE GENOMIC DNA]</scope>
    <source>
        <strain evidence="12">Tai18E2 / Tucson 14021-0261.01</strain>
    </source>
</reference>
<dbReference type="InterPro" id="IPR009057">
    <property type="entry name" value="Homeodomain-like_sf"/>
</dbReference>
<evidence type="ECO:0000313" key="11">
    <source>
        <dbReference type="EMBL" id="KRJ99807.1"/>
    </source>
</evidence>
<name>A0A0R1DRD6_DROYA</name>
<feature type="compositionally biased region" description="Polar residues" evidence="8">
    <location>
        <begin position="168"/>
        <end position="177"/>
    </location>
</feature>
<dbReference type="Gene3D" id="1.10.10.60">
    <property type="entry name" value="Homeodomain-like"/>
    <property type="match status" value="1"/>
</dbReference>
<dbReference type="Proteomes" id="UP000002282">
    <property type="component" value="Chromosome 2R"/>
</dbReference>
<dbReference type="GO" id="GO:0000981">
    <property type="term" value="F:DNA-binding transcription factor activity, RNA polymerase II-specific"/>
    <property type="evidence" value="ECO:0007669"/>
    <property type="project" value="InterPro"/>
</dbReference>
<feature type="compositionally biased region" description="Low complexity" evidence="8">
    <location>
        <begin position="210"/>
        <end position="224"/>
    </location>
</feature>
<dbReference type="PROSITE" id="PS50071">
    <property type="entry name" value="HOMEOBOX_2"/>
    <property type="match status" value="1"/>
</dbReference>
<dbReference type="PROSITE" id="PS50803">
    <property type="entry name" value="OAR"/>
    <property type="match status" value="1"/>
</dbReference>
<dbReference type="SUPFAM" id="SSF46689">
    <property type="entry name" value="Homeodomain-like"/>
    <property type="match status" value="1"/>
</dbReference>
<dbReference type="InterPro" id="IPR003654">
    <property type="entry name" value="OAR_dom"/>
</dbReference>